<feature type="region of interest" description="Disordered" evidence="1">
    <location>
        <begin position="100"/>
        <end position="236"/>
    </location>
</feature>
<keyword evidence="4" id="KW-1185">Reference proteome</keyword>
<protein>
    <recommendedName>
        <fullName evidence="2">PWI domain-containing protein</fullName>
    </recommendedName>
</protein>
<name>A0A811P2A8_9POAL</name>
<feature type="domain" description="PWI" evidence="2">
    <location>
        <begin position="6"/>
        <end position="38"/>
    </location>
</feature>
<feature type="compositionally biased region" description="Polar residues" evidence="1">
    <location>
        <begin position="107"/>
        <end position="122"/>
    </location>
</feature>
<organism evidence="3 4">
    <name type="scientific">Miscanthus lutarioriparius</name>
    <dbReference type="NCBI Taxonomy" id="422564"/>
    <lineage>
        <taxon>Eukaryota</taxon>
        <taxon>Viridiplantae</taxon>
        <taxon>Streptophyta</taxon>
        <taxon>Embryophyta</taxon>
        <taxon>Tracheophyta</taxon>
        <taxon>Spermatophyta</taxon>
        <taxon>Magnoliopsida</taxon>
        <taxon>Liliopsida</taxon>
        <taxon>Poales</taxon>
        <taxon>Poaceae</taxon>
        <taxon>PACMAD clade</taxon>
        <taxon>Panicoideae</taxon>
        <taxon>Andropogonodae</taxon>
        <taxon>Andropogoneae</taxon>
        <taxon>Saccharinae</taxon>
        <taxon>Miscanthus</taxon>
    </lineage>
</organism>
<dbReference type="Proteomes" id="UP000604825">
    <property type="component" value="Unassembled WGS sequence"/>
</dbReference>
<sequence length="236" mass="26957">MATDVQLREWVSDKLMSLLGYSKDVVVQYVIRLAKESSSTGDLVGKLVEFGFTSSAETRAFASDVYAKVPRRASGICNYQKQEREAAKLVQKQSTYKLLANEDDNTDNQTPTSQKTSTNPSSKSRKHFRRKADQDSGDDEIVAKNSGRNVHRRTEEEDEEGGAGSSDEEKERIRGQQEKAQLEMNMRERDAANTRKLMERQLSKEEQEELTRRSQAMDKNDTSDLRKFSRQAYLQK</sequence>
<comment type="caution">
    <text evidence="3">The sequence shown here is derived from an EMBL/GenBank/DDBJ whole genome shotgun (WGS) entry which is preliminary data.</text>
</comment>
<dbReference type="InterPro" id="IPR002483">
    <property type="entry name" value="PWI_dom"/>
</dbReference>
<dbReference type="OrthoDB" id="10253254at2759"/>
<reference evidence="3" key="1">
    <citation type="submission" date="2020-10" db="EMBL/GenBank/DDBJ databases">
        <authorList>
            <person name="Han B."/>
            <person name="Lu T."/>
            <person name="Zhao Q."/>
            <person name="Huang X."/>
            <person name="Zhao Y."/>
        </authorList>
    </citation>
    <scope>NUCLEOTIDE SEQUENCE</scope>
</reference>
<accession>A0A811P2A8</accession>
<dbReference type="AlphaFoldDB" id="A0A811P2A8"/>
<evidence type="ECO:0000313" key="3">
    <source>
        <dbReference type="EMBL" id="CAD6238918.1"/>
    </source>
</evidence>
<evidence type="ECO:0000256" key="1">
    <source>
        <dbReference type="SAM" id="MobiDB-lite"/>
    </source>
</evidence>
<feature type="compositionally biased region" description="Basic and acidic residues" evidence="1">
    <location>
        <begin position="167"/>
        <end position="227"/>
    </location>
</feature>
<gene>
    <name evidence="3" type="ORF">NCGR_LOCUS26030</name>
</gene>
<evidence type="ECO:0000313" key="4">
    <source>
        <dbReference type="Proteomes" id="UP000604825"/>
    </source>
</evidence>
<dbReference type="Pfam" id="PF01480">
    <property type="entry name" value="PWI"/>
    <property type="match status" value="1"/>
</dbReference>
<proteinExistence type="predicted"/>
<dbReference type="EMBL" id="CAJGYO010000006">
    <property type="protein sequence ID" value="CAD6238918.1"/>
    <property type="molecule type" value="Genomic_DNA"/>
</dbReference>
<evidence type="ECO:0000259" key="2">
    <source>
        <dbReference type="Pfam" id="PF01480"/>
    </source>
</evidence>